<proteinExistence type="predicted"/>
<name>A0A239W118_9ACTN</name>
<accession>A0A239W118</accession>
<gene>
    <name evidence="1" type="ORF">SAMEA4412665_00048</name>
</gene>
<dbReference type="EMBL" id="LT906441">
    <property type="protein sequence ID" value="SNV27633.1"/>
    <property type="molecule type" value="Genomic_DNA"/>
</dbReference>
<evidence type="ECO:0000313" key="2">
    <source>
        <dbReference type="Proteomes" id="UP000215332"/>
    </source>
</evidence>
<sequence>MHPRDEVCGAGQLVESQRILTSPENDTHPRARPSRGLSGVCDGQSCWPMVWSGCLERLDQEYMASAT</sequence>
<organism evidence="1 2">
    <name type="scientific">Cutibacterium granulosum</name>
    <dbReference type="NCBI Taxonomy" id="33011"/>
    <lineage>
        <taxon>Bacteria</taxon>
        <taxon>Bacillati</taxon>
        <taxon>Actinomycetota</taxon>
        <taxon>Actinomycetes</taxon>
        <taxon>Propionibacteriales</taxon>
        <taxon>Propionibacteriaceae</taxon>
        <taxon>Cutibacterium</taxon>
    </lineage>
</organism>
<dbReference type="Proteomes" id="UP000215332">
    <property type="component" value="Chromosome 1"/>
</dbReference>
<dbReference type="KEGG" id="cgrn:4412665_00048"/>
<evidence type="ECO:0000313" key="1">
    <source>
        <dbReference type="EMBL" id="SNV27633.1"/>
    </source>
</evidence>
<protein>
    <submittedName>
        <fullName evidence="1">Uncharacterized protein</fullName>
    </submittedName>
</protein>
<reference evidence="1 2" key="1">
    <citation type="submission" date="2017-06" db="EMBL/GenBank/DDBJ databases">
        <authorList>
            <consortium name="Pathogen Informatics"/>
        </authorList>
    </citation>
    <scope>NUCLEOTIDE SEQUENCE [LARGE SCALE GENOMIC DNA]</scope>
    <source>
        <strain evidence="1 2">NCTC11865</strain>
    </source>
</reference>
<dbReference type="AlphaFoldDB" id="A0A239W118"/>